<proteinExistence type="predicted"/>
<evidence type="ECO:0000313" key="2">
    <source>
        <dbReference type="Proteomes" id="UP000199771"/>
    </source>
</evidence>
<evidence type="ECO:0008006" key="3">
    <source>
        <dbReference type="Google" id="ProtNLM"/>
    </source>
</evidence>
<accession>A0A1I2IRA5</accession>
<dbReference type="SUPFAM" id="SSF49503">
    <property type="entry name" value="Cupredoxins"/>
    <property type="match status" value="1"/>
</dbReference>
<dbReference type="AlphaFoldDB" id="A0A1I2IRA5"/>
<dbReference type="EMBL" id="FOOC01000004">
    <property type="protein sequence ID" value="SFF44942.1"/>
    <property type="molecule type" value="Genomic_DNA"/>
</dbReference>
<dbReference type="InterPro" id="IPR008972">
    <property type="entry name" value="Cupredoxin"/>
</dbReference>
<dbReference type="Gene3D" id="2.60.40.420">
    <property type="entry name" value="Cupredoxins - blue copper proteins"/>
    <property type="match status" value="1"/>
</dbReference>
<protein>
    <recommendedName>
        <fullName evidence="3">Cupredoxin-like domain-containing protein</fullName>
    </recommendedName>
</protein>
<sequence>MRLAIFGVLTAAVLAGLWWWLKPAHRPAPVPPPAAAVPAPAQEAPAAPTPRRFHLRVPADTGADGVLRVRKGEAVVITVSSDRADELHLHGYDLTLDLRPGETGTLAFTAAHAGRFEIELHRGHVALAVLEVIPD</sequence>
<gene>
    <name evidence="1" type="ORF">SAMN04488120_104203</name>
</gene>
<evidence type="ECO:0000313" key="1">
    <source>
        <dbReference type="EMBL" id="SFF44942.1"/>
    </source>
</evidence>
<name>A0A1I2IRA5_9GAMM</name>
<dbReference type="STRING" id="1076937.SAMN04488120_104203"/>
<dbReference type="RefSeq" id="WP_091532837.1">
    <property type="nucleotide sequence ID" value="NZ_FOOC01000004.1"/>
</dbReference>
<dbReference type="OrthoDB" id="6717945at2"/>
<organism evidence="1 2">
    <name type="scientific">Fontimonas thermophila</name>
    <dbReference type="NCBI Taxonomy" id="1076937"/>
    <lineage>
        <taxon>Bacteria</taxon>
        <taxon>Pseudomonadati</taxon>
        <taxon>Pseudomonadota</taxon>
        <taxon>Gammaproteobacteria</taxon>
        <taxon>Nevskiales</taxon>
        <taxon>Nevskiaceae</taxon>
        <taxon>Fontimonas</taxon>
    </lineage>
</organism>
<dbReference type="Proteomes" id="UP000199771">
    <property type="component" value="Unassembled WGS sequence"/>
</dbReference>
<keyword evidence="2" id="KW-1185">Reference proteome</keyword>
<reference evidence="1" key="1">
    <citation type="submission" date="2016-10" db="EMBL/GenBank/DDBJ databases">
        <authorList>
            <person name="de Groot N.N."/>
        </authorList>
    </citation>
    <scope>NUCLEOTIDE SEQUENCE [LARGE SCALE GENOMIC DNA]</scope>
    <source>
        <strain evidence="1">DSM 23609</strain>
    </source>
</reference>